<keyword evidence="3 7" id="KW-1003">Cell membrane</keyword>
<dbReference type="Proteomes" id="UP000062043">
    <property type="component" value="Chromosome"/>
</dbReference>
<name>A0A0X1KN06_9EURY</name>
<dbReference type="GO" id="GO:0005886">
    <property type="term" value="C:plasma membrane"/>
    <property type="evidence" value="ECO:0007669"/>
    <property type="project" value="UniProtKB-SubCell"/>
</dbReference>
<evidence type="ECO:0000256" key="1">
    <source>
        <dbReference type="ARBA" id="ARBA00004651"/>
    </source>
</evidence>
<feature type="transmembrane region" description="Helical" evidence="7">
    <location>
        <begin position="40"/>
        <end position="59"/>
    </location>
</feature>
<dbReference type="EMBL" id="CP007140">
    <property type="protein sequence ID" value="AJC72615.1"/>
    <property type="molecule type" value="Genomic_DNA"/>
</dbReference>
<feature type="transmembrane region" description="Helical" evidence="7">
    <location>
        <begin position="71"/>
        <end position="89"/>
    </location>
</feature>
<dbReference type="InterPro" id="IPR052017">
    <property type="entry name" value="TSUP"/>
</dbReference>
<keyword evidence="9" id="KW-1185">Reference proteome</keyword>
<evidence type="ECO:0000256" key="4">
    <source>
        <dbReference type="ARBA" id="ARBA00022692"/>
    </source>
</evidence>
<feature type="transmembrane region" description="Helical" evidence="7">
    <location>
        <begin position="7"/>
        <end position="34"/>
    </location>
</feature>
<dbReference type="RefSeq" id="WP_062370136.1">
    <property type="nucleotide sequence ID" value="NZ_CP007140.1"/>
</dbReference>
<evidence type="ECO:0000256" key="3">
    <source>
        <dbReference type="ARBA" id="ARBA00022475"/>
    </source>
</evidence>
<evidence type="ECO:0000256" key="7">
    <source>
        <dbReference type="RuleBase" id="RU363041"/>
    </source>
</evidence>
<accession>A0A0X1KN06</accession>
<sequence length="241" mass="25779">MEELLIIPLALFGGFIGSLMSGGSLIVFFILTSLGLPVKVAVGTLKMVIAGLTFVSTLTYYREGVLELRRAFLLTASALLGAYLGSLLLLSVPDWLAKILVVLTLTAGLYFTLRGESGKERPLKSIYLEIPVGLALGLYIGILGEASTLVVISALGLFFRLDLLSANATAKLLIFATNTVAFLSYASRGAVDYSLGVMIMVPVMIGSWLGAKVAVKLDPRMLRAVFFILVTLTILNLLGWS</sequence>
<dbReference type="PANTHER" id="PTHR30269">
    <property type="entry name" value="TRANSMEMBRANE PROTEIN YFCA"/>
    <property type="match status" value="1"/>
</dbReference>
<keyword evidence="6 7" id="KW-0472">Membrane</keyword>
<evidence type="ECO:0000313" key="8">
    <source>
        <dbReference type="EMBL" id="AJC72615.1"/>
    </source>
</evidence>
<gene>
    <name evidence="8" type="ORF">X802_00705</name>
</gene>
<dbReference type="PATRIC" id="fig|1432656.3.peg.139"/>
<comment type="subcellular location">
    <subcellularLocation>
        <location evidence="1 7">Cell membrane</location>
        <topology evidence="1 7">Multi-pass membrane protein</topology>
    </subcellularLocation>
</comment>
<proteinExistence type="inferred from homology"/>
<dbReference type="OrthoDB" id="100793at2157"/>
<reference evidence="8 9" key="1">
    <citation type="submission" date="2014-01" db="EMBL/GenBank/DDBJ databases">
        <title>Genome sequencing of Thermococcus guaymasensis.</title>
        <authorList>
            <person name="Zhang X."/>
            <person name="Alvare G."/>
            <person name="Fristensky B."/>
            <person name="Chen L."/>
            <person name="Suen T."/>
            <person name="Chen Q."/>
            <person name="Ma K."/>
        </authorList>
    </citation>
    <scope>NUCLEOTIDE SEQUENCE [LARGE SCALE GENOMIC DNA]</scope>
    <source>
        <strain evidence="8 9">DSM 11113</strain>
    </source>
</reference>
<protein>
    <recommendedName>
        <fullName evidence="7">Probable membrane transporter protein</fullName>
    </recommendedName>
</protein>
<dbReference type="KEGG" id="tgy:X802_00705"/>
<feature type="transmembrane region" description="Helical" evidence="7">
    <location>
        <begin position="193"/>
        <end position="215"/>
    </location>
</feature>
<comment type="similarity">
    <text evidence="7">Belongs to the 4-toluene sulfonate uptake permease (TSUP) (TC 2.A.102) family.</text>
</comment>
<feature type="transmembrane region" description="Helical" evidence="7">
    <location>
        <begin position="134"/>
        <end position="159"/>
    </location>
</feature>
<keyword evidence="4 7" id="KW-0812">Transmembrane</keyword>
<evidence type="ECO:0000256" key="5">
    <source>
        <dbReference type="ARBA" id="ARBA00022989"/>
    </source>
</evidence>
<keyword evidence="2" id="KW-0813">Transport</keyword>
<dbReference type="GeneID" id="27134184"/>
<organism evidence="8 9">
    <name type="scientific">Thermococcus guaymasensis DSM 11113</name>
    <dbReference type="NCBI Taxonomy" id="1432656"/>
    <lineage>
        <taxon>Archaea</taxon>
        <taxon>Methanobacteriati</taxon>
        <taxon>Methanobacteriota</taxon>
        <taxon>Thermococci</taxon>
        <taxon>Thermococcales</taxon>
        <taxon>Thermococcaceae</taxon>
        <taxon>Thermococcus</taxon>
    </lineage>
</organism>
<keyword evidence="5 7" id="KW-1133">Transmembrane helix</keyword>
<evidence type="ECO:0000256" key="6">
    <source>
        <dbReference type="ARBA" id="ARBA00023136"/>
    </source>
</evidence>
<evidence type="ECO:0000256" key="2">
    <source>
        <dbReference type="ARBA" id="ARBA00022448"/>
    </source>
</evidence>
<dbReference type="PANTHER" id="PTHR30269:SF0">
    <property type="entry name" value="MEMBRANE TRANSPORTER PROTEIN YFCA-RELATED"/>
    <property type="match status" value="1"/>
</dbReference>
<dbReference type="AlphaFoldDB" id="A0A0X1KN06"/>
<feature type="transmembrane region" description="Helical" evidence="7">
    <location>
        <begin position="221"/>
        <end position="240"/>
    </location>
</feature>
<dbReference type="STRING" id="1432656.X802_00705"/>
<feature type="transmembrane region" description="Helical" evidence="7">
    <location>
        <begin position="165"/>
        <end position="186"/>
    </location>
</feature>
<dbReference type="Pfam" id="PF01925">
    <property type="entry name" value="TauE"/>
    <property type="match status" value="1"/>
</dbReference>
<evidence type="ECO:0000313" key="9">
    <source>
        <dbReference type="Proteomes" id="UP000062043"/>
    </source>
</evidence>
<dbReference type="InterPro" id="IPR002781">
    <property type="entry name" value="TM_pro_TauE-like"/>
</dbReference>
<feature type="transmembrane region" description="Helical" evidence="7">
    <location>
        <begin position="95"/>
        <end position="113"/>
    </location>
</feature>